<proteinExistence type="predicted"/>
<evidence type="ECO:0000313" key="2">
    <source>
        <dbReference type="EMBL" id="KAJ8389237.1"/>
    </source>
</evidence>
<evidence type="ECO:0000313" key="3">
    <source>
        <dbReference type="Proteomes" id="UP001221898"/>
    </source>
</evidence>
<evidence type="ECO:0000256" key="1">
    <source>
        <dbReference type="SAM" id="MobiDB-lite"/>
    </source>
</evidence>
<keyword evidence="3" id="KW-1185">Reference proteome</keyword>
<dbReference type="EMBL" id="JAINUG010000185">
    <property type="protein sequence ID" value="KAJ8389237.1"/>
    <property type="molecule type" value="Genomic_DNA"/>
</dbReference>
<organism evidence="2 3">
    <name type="scientific">Aldrovandia affinis</name>
    <dbReference type="NCBI Taxonomy" id="143900"/>
    <lineage>
        <taxon>Eukaryota</taxon>
        <taxon>Metazoa</taxon>
        <taxon>Chordata</taxon>
        <taxon>Craniata</taxon>
        <taxon>Vertebrata</taxon>
        <taxon>Euteleostomi</taxon>
        <taxon>Actinopterygii</taxon>
        <taxon>Neopterygii</taxon>
        <taxon>Teleostei</taxon>
        <taxon>Notacanthiformes</taxon>
        <taxon>Halosauridae</taxon>
        <taxon>Aldrovandia</taxon>
    </lineage>
</organism>
<feature type="compositionally biased region" description="Polar residues" evidence="1">
    <location>
        <begin position="79"/>
        <end position="88"/>
    </location>
</feature>
<name>A0AAD7RRZ8_9TELE</name>
<sequence length="113" mass="12907">MGAFFPQNRHHSSLASAKQQRFHLLQERKQHRCSRTWEVFGAVAHCVFGQGIRKGSVSFVLQRFGSFLDVQKPAPSRSVCEQSSSPRQLDSYHRPRPKLFSSLGPVRHRYGGK</sequence>
<dbReference type="Proteomes" id="UP001221898">
    <property type="component" value="Unassembled WGS sequence"/>
</dbReference>
<comment type="caution">
    <text evidence="2">The sequence shown here is derived from an EMBL/GenBank/DDBJ whole genome shotgun (WGS) entry which is preliminary data.</text>
</comment>
<feature type="region of interest" description="Disordered" evidence="1">
    <location>
        <begin position="76"/>
        <end position="113"/>
    </location>
</feature>
<gene>
    <name evidence="2" type="ORF">AAFF_G00122570</name>
</gene>
<protein>
    <submittedName>
        <fullName evidence="2">Uncharacterized protein</fullName>
    </submittedName>
</protein>
<dbReference type="AlphaFoldDB" id="A0AAD7RRZ8"/>
<reference evidence="2" key="1">
    <citation type="journal article" date="2023" name="Science">
        <title>Genome structures resolve the early diversification of teleost fishes.</title>
        <authorList>
            <person name="Parey E."/>
            <person name="Louis A."/>
            <person name="Montfort J."/>
            <person name="Bouchez O."/>
            <person name="Roques C."/>
            <person name="Iampietro C."/>
            <person name="Lluch J."/>
            <person name="Castinel A."/>
            <person name="Donnadieu C."/>
            <person name="Desvignes T."/>
            <person name="Floi Bucao C."/>
            <person name="Jouanno E."/>
            <person name="Wen M."/>
            <person name="Mejri S."/>
            <person name="Dirks R."/>
            <person name="Jansen H."/>
            <person name="Henkel C."/>
            <person name="Chen W.J."/>
            <person name="Zahm M."/>
            <person name="Cabau C."/>
            <person name="Klopp C."/>
            <person name="Thompson A.W."/>
            <person name="Robinson-Rechavi M."/>
            <person name="Braasch I."/>
            <person name="Lecointre G."/>
            <person name="Bobe J."/>
            <person name="Postlethwait J.H."/>
            <person name="Berthelot C."/>
            <person name="Roest Crollius H."/>
            <person name="Guiguen Y."/>
        </authorList>
    </citation>
    <scope>NUCLEOTIDE SEQUENCE</scope>
    <source>
        <strain evidence="2">NC1722</strain>
    </source>
</reference>
<accession>A0AAD7RRZ8</accession>